<accession>A0AAD5JR22</accession>
<keyword evidence="2" id="KW-1185">Reference proteome</keyword>
<sequence>MKSLMNGLPITNEALRWRSRRSFVVDSGRVWFQDGASLLIHKTKTRAYNMENSSEEETYFSISEFTEYTEKSYEDPKASKYKVNVNDRLRCPFCPGKNKHDYKLEHLL</sequence>
<protein>
    <submittedName>
        <fullName evidence="1">Uncharacterized protein</fullName>
    </submittedName>
</protein>
<evidence type="ECO:0000313" key="2">
    <source>
        <dbReference type="Proteomes" id="UP001064489"/>
    </source>
</evidence>
<reference evidence="1" key="2">
    <citation type="submission" date="2023-02" db="EMBL/GenBank/DDBJ databases">
        <authorList>
            <person name="Swenson N.G."/>
            <person name="Wegrzyn J.L."/>
            <person name="Mcevoy S.L."/>
        </authorList>
    </citation>
    <scope>NUCLEOTIDE SEQUENCE</scope>
    <source>
        <strain evidence="1">91603</strain>
        <tissue evidence="1">Leaf</tissue>
    </source>
</reference>
<dbReference type="AlphaFoldDB" id="A0AAD5JR22"/>
<comment type="caution">
    <text evidence="1">The sequence shown here is derived from an EMBL/GenBank/DDBJ whole genome shotgun (WGS) entry which is preliminary data.</text>
</comment>
<dbReference type="Proteomes" id="UP001064489">
    <property type="component" value="Chromosome 9"/>
</dbReference>
<dbReference type="EMBL" id="JAJSOW010000001">
    <property type="protein sequence ID" value="KAI9199942.1"/>
    <property type="molecule type" value="Genomic_DNA"/>
</dbReference>
<proteinExistence type="predicted"/>
<reference evidence="1" key="1">
    <citation type="journal article" date="2022" name="Plant J.">
        <title>Strategies of tolerance reflected in two North American maple genomes.</title>
        <authorList>
            <person name="McEvoy S.L."/>
            <person name="Sezen U.U."/>
            <person name="Trouern-Trend A."/>
            <person name="McMahon S.M."/>
            <person name="Schaberg P.G."/>
            <person name="Yang J."/>
            <person name="Wegrzyn J.L."/>
            <person name="Swenson N.G."/>
        </authorList>
    </citation>
    <scope>NUCLEOTIDE SEQUENCE</scope>
    <source>
        <strain evidence="1">91603</strain>
    </source>
</reference>
<evidence type="ECO:0000313" key="1">
    <source>
        <dbReference type="EMBL" id="KAI9199942.1"/>
    </source>
</evidence>
<name>A0AAD5JR22_ACENE</name>
<organism evidence="1 2">
    <name type="scientific">Acer negundo</name>
    <name type="common">Box elder</name>
    <dbReference type="NCBI Taxonomy" id="4023"/>
    <lineage>
        <taxon>Eukaryota</taxon>
        <taxon>Viridiplantae</taxon>
        <taxon>Streptophyta</taxon>
        <taxon>Embryophyta</taxon>
        <taxon>Tracheophyta</taxon>
        <taxon>Spermatophyta</taxon>
        <taxon>Magnoliopsida</taxon>
        <taxon>eudicotyledons</taxon>
        <taxon>Gunneridae</taxon>
        <taxon>Pentapetalae</taxon>
        <taxon>rosids</taxon>
        <taxon>malvids</taxon>
        <taxon>Sapindales</taxon>
        <taxon>Sapindaceae</taxon>
        <taxon>Hippocastanoideae</taxon>
        <taxon>Acereae</taxon>
        <taxon>Acer</taxon>
    </lineage>
</organism>
<gene>
    <name evidence="1" type="ORF">LWI28_000586</name>
</gene>